<keyword evidence="4" id="KW-0560">Oxidoreductase</keyword>
<dbReference type="STRING" id="37928.SAMN04489742_1055"/>
<evidence type="ECO:0000256" key="3">
    <source>
        <dbReference type="ARBA" id="ARBA00022827"/>
    </source>
</evidence>
<protein>
    <submittedName>
        <fullName evidence="6">Succinate dehydrogenase/fumarate reductase, flavoprotein subunit</fullName>
    </submittedName>
</protein>
<name>A0A1H1ARF7_9MICC</name>
<dbReference type="KEGG" id="acry:AC20117_12050"/>
<gene>
    <name evidence="6" type="ORF">SAMN04489742_1055</name>
</gene>
<keyword evidence="7" id="KW-1185">Reference proteome</keyword>
<keyword evidence="2" id="KW-0285">Flavoprotein</keyword>
<dbReference type="PANTHER" id="PTHR43400">
    <property type="entry name" value="FUMARATE REDUCTASE"/>
    <property type="match status" value="1"/>
</dbReference>
<dbReference type="Proteomes" id="UP000181917">
    <property type="component" value="Unassembled WGS sequence"/>
</dbReference>
<dbReference type="InterPro" id="IPR050315">
    <property type="entry name" value="FAD-oxidoreductase_2"/>
</dbReference>
<dbReference type="Pfam" id="PF00890">
    <property type="entry name" value="FAD_binding_2"/>
    <property type="match status" value="1"/>
</dbReference>
<evidence type="ECO:0000313" key="6">
    <source>
        <dbReference type="EMBL" id="SDQ42277.1"/>
    </source>
</evidence>
<dbReference type="OrthoDB" id="9813348at2"/>
<evidence type="ECO:0000259" key="5">
    <source>
        <dbReference type="Pfam" id="PF00890"/>
    </source>
</evidence>
<dbReference type="PANTHER" id="PTHR43400:SF10">
    <property type="entry name" value="3-OXOSTEROID 1-DEHYDROGENASE"/>
    <property type="match status" value="1"/>
</dbReference>
<dbReference type="SUPFAM" id="SSF56425">
    <property type="entry name" value="Succinate dehydrogenase/fumarate reductase flavoprotein, catalytic domain"/>
    <property type="match status" value="1"/>
</dbReference>
<dbReference type="GO" id="GO:0033765">
    <property type="term" value="F:steroid dehydrogenase activity, acting on the CH-CH group of donors"/>
    <property type="evidence" value="ECO:0007669"/>
    <property type="project" value="UniProtKB-ARBA"/>
</dbReference>
<comment type="cofactor">
    <cofactor evidence="1">
        <name>FAD</name>
        <dbReference type="ChEBI" id="CHEBI:57692"/>
    </cofactor>
</comment>
<evidence type="ECO:0000256" key="4">
    <source>
        <dbReference type="ARBA" id="ARBA00023002"/>
    </source>
</evidence>
<proteinExistence type="predicted"/>
<keyword evidence="3" id="KW-0274">FAD</keyword>
<dbReference type="InterPro" id="IPR003953">
    <property type="entry name" value="FAD-dep_OxRdtase_2_FAD-bd"/>
</dbReference>
<dbReference type="RefSeq" id="WP_074699535.1">
    <property type="nucleotide sequence ID" value="NZ_CP018863.1"/>
</dbReference>
<organism evidence="6 7">
    <name type="scientific">Crystallibacter crystallopoietes</name>
    <dbReference type="NCBI Taxonomy" id="37928"/>
    <lineage>
        <taxon>Bacteria</taxon>
        <taxon>Bacillati</taxon>
        <taxon>Actinomycetota</taxon>
        <taxon>Actinomycetes</taxon>
        <taxon>Micrococcales</taxon>
        <taxon>Micrococcaceae</taxon>
        <taxon>Crystallibacter</taxon>
    </lineage>
</organism>
<dbReference type="SUPFAM" id="SSF51905">
    <property type="entry name" value="FAD/NAD(P)-binding domain"/>
    <property type="match status" value="1"/>
</dbReference>
<accession>A0A1H1ARF7</accession>
<feature type="domain" description="FAD-dependent oxidoreductase 2 FAD-binding" evidence="5">
    <location>
        <begin position="9"/>
        <end position="542"/>
    </location>
</feature>
<dbReference type="AlphaFoldDB" id="A0A1H1ARF7"/>
<reference evidence="6 7" key="1">
    <citation type="submission" date="2016-10" db="EMBL/GenBank/DDBJ databases">
        <authorList>
            <person name="de Groot N.N."/>
        </authorList>
    </citation>
    <scope>NUCLEOTIDE SEQUENCE [LARGE SCALE GENOMIC DNA]</scope>
    <source>
        <strain evidence="6 7">DSM 20117</strain>
    </source>
</reference>
<dbReference type="PRINTS" id="PR00411">
    <property type="entry name" value="PNDRDTASEI"/>
</dbReference>
<dbReference type="GO" id="GO:0008202">
    <property type="term" value="P:steroid metabolic process"/>
    <property type="evidence" value="ECO:0007669"/>
    <property type="project" value="UniProtKB-ARBA"/>
</dbReference>
<dbReference type="InterPro" id="IPR036188">
    <property type="entry name" value="FAD/NAD-bd_sf"/>
</dbReference>
<dbReference type="EMBL" id="FNKH01000002">
    <property type="protein sequence ID" value="SDQ42277.1"/>
    <property type="molecule type" value="Genomic_DNA"/>
</dbReference>
<evidence type="ECO:0000313" key="7">
    <source>
        <dbReference type="Proteomes" id="UP000181917"/>
    </source>
</evidence>
<dbReference type="Gene3D" id="3.50.50.60">
    <property type="entry name" value="FAD/NAD(P)-binding domain"/>
    <property type="match status" value="2"/>
</dbReference>
<evidence type="ECO:0000256" key="2">
    <source>
        <dbReference type="ARBA" id="ARBA00022630"/>
    </source>
</evidence>
<evidence type="ECO:0000256" key="1">
    <source>
        <dbReference type="ARBA" id="ARBA00001974"/>
    </source>
</evidence>
<dbReference type="Gene3D" id="3.90.700.10">
    <property type="entry name" value="Succinate dehydrogenase/fumarate reductase flavoprotein, catalytic domain"/>
    <property type="match status" value="1"/>
</dbReference>
<sequence length="570" mass="61642">MNSKPVQCDVLVIGSGVAGLAAAIKAAKQGLSVIVAEKEQYLGGTTAISAGWAWVPGNKQGVAQGDTREEAETYLRNLAPDTFNEAGVKQFLDTVPETLEFFENETEVKFVYPEKAPDYQMDLPGARMSGRAIIPQDVDARILGDKRLLMQPYMSSYTVFGYMPQVGPDINEFFHVNQSLKSFTYVTRKLLRTWIDTARYKRAVLRSNGNSMMTRMVKSADDLGVRLWVNSPALSLHKNDDGVVDGAALGGVHAGRVHARLGVILAAGGFSGNKELRRQYFPHDPNGDNHFTPTIGHGGDAVTLARKAGGYIDDSVYSVGSWAPVTVFKYLNGRQRLFPHLRAIGLPGLIAVDRDGNRFGNEALSYHDFGGQMLAHMKGQTETSAWVIADAKTMHKYGIGYAKPWPMPRGYFYKTGYLVKGDSLADLAQKIGVDADNLKATIRDFNKGADAGEDPAFGRGSTLYNNFRGDMEHKPNPNLAPLDEGKFYAAKIQMGDLGTFAGLGINDRSEVVTEAGEAVPGLYAVGAAAVSVFGGGYPGYGSHIGPALVFGYRAGRDIAKHAAERGATRI</sequence>
<dbReference type="InterPro" id="IPR027477">
    <property type="entry name" value="Succ_DH/fumarate_Rdtase_cat_sf"/>
</dbReference>